<keyword evidence="2" id="KW-1185">Reference proteome</keyword>
<evidence type="ECO:0000313" key="1">
    <source>
        <dbReference type="EMBL" id="EER10027.1"/>
    </source>
</evidence>
<dbReference type="InParanoid" id="C5KZR6"/>
<dbReference type="OrthoDB" id="3209743at2759"/>
<dbReference type="Gene3D" id="3.90.230.10">
    <property type="entry name" value="Creatinase/methionine aminopeptidase superfamily"/>
    <property type="match status" value="1"/>
</dbReference>
<feature type="non-terminal residue" evidence="1">
    <location>
        <position position="50"/>
    </location>
</feature>
<dbReference type="InterPro" id="IPR036005">
    <property type="entry name" value="Creatinase/aminopeptidase-like"/>
</dbReference>
<sequence>SYTWPRFEIKTPEVIDRIRRAALLAGKALDVALDAANPGTTTTEIDDLVI</sequence>
<proteinExistence type="predicted"/>
<protein>
    <submittedName>
        <fullName evidence="1">Uncharacterized protein</fullName>
    </submittedName>
</protein>
<dbReference type="EMBL" id="GG677913">
    <property type="protein sequence ID" value="EER10027.1"/>
    <property type="molecule type" value="Genomic_DNA"/>
</dbReference>
<feature type="non-terminal residue" evidence="1">
    <location>
        <position position="1"/>
    </location>
</feature>
<name>C5KZR6_PERM5</name>
<dbReference type="Proteomes" id="UP000007800">
    <property type="component" value="Unassembled WGS sequence"/>
</dbReference>
<accession>C5KZR6</accession>
<reference evidence="1 2" key="1">
    <citation type="submission" date="2008-07" db="EMBL/GenBank/DDBJ databases">
        <authorList>
            <person name="El-Sayed N."/>
            <person name="Caler E."/>
            <person name="Inman J."/>
            <person name="Amedeo P."/>
            <person name="Hass B."/>
            <person name="Wortman J."/>
        </authorList>
    </citation>
    <scope>NUCLEOTIDE SEQUENCE [LARGE SCALE GENOMIC DNA]</scope>
    <source>
        <strain evidence="2">ATCC 50983 / TXsc</strain>
    </source>
</reference>
<dbReference type="RefSeq" id="XP_002778232.1">
    <property type="nucleotide sequence ID" value="XM_002778186.1"/>
</dbReference>
<dbReference type="AlphaFoldDB" id="C5KZR6"/>
<evidence type="ECO:0000313" key="2">
    <source>
        <dbReference type="Proteomes" id="UP000007800"/>
    </source>
</evidence>
<organism evidence="2">
    <name type="scientific">Perkinsus marinus (strain ATCC 50983 / TXsc)</name>
    <dbReference type="NCBI Taxonomy" id="423536"/>
    <lineage>
        <taxon>Eukaryota</taxon>
        <taxon>Sar</taxon>
        <taxon>Alveolata</taxon>
        <taxon>Perkinsozoa</taxon>
        <taxon>Perkinsea</taxon>
        <taxon>Perkinsida</taxon>
        <taxon>Perkinsidae</taxon>
        <taxon>Perkinsus</taxon>
    </lineage>
</organism>
<dbReference type="GeneID" id="9038230"/>
<dbReference type="SUPFAM" id="SSF55920">
    <property type="entry name" value="Creatinase/aminopeptidase"/>
    <property type="match status" value="1"/>
</dbReference>
<gene>
    <name evidence="1" type="ORF">Pmar_PMAR014079</name>
</gene>